<gene>
    <name evidence="7" type="primary">prmC</name>
    <name evidence="7" type="ORF">C1H87_03555</name>
</gene>
<dbReference type="InterPro" id="IPR007848">
    <property type="entry name" value="Small_mtfrase_dom"/>
</dbReference>
<evidence type="ECO:0000313" key="8">
    <source>
        <dbReference type="Proteomes" id="UP000235826"/>
    </source>
</evidence>
<organism evidence="7 8">
    <name type="scientific">Flavivirga eckloniae</name>
    <dbReference type="NCBI Taxonomy" id="1803846"/>
    <lineage>
        <taxon>Bacteria</taxon>
        <taxon>Pseudomonadati</taxon>
        <taxon>Bacteroidota</taxon>
        <taxon>Flavobacteriia</taxon>
        <taxon>Flavobacteriales</taxon>
        <taxon>Flavobacteriaceae</taxon>
        <taxon>Flavivirga</taxon>
    </lineage>
</organism>
<name>A0A2K9PL97_9FLAO</name>
<dbReference type="KEGG" id="fek:C1H87_03555"/>
<dbReference type="InterPro" id="IPR002052">
    <property type="entry name" value="DNA_methylase_N6_adenine_CS"/>
</dbReference>
<dbReference type="OrthoDB" id="9800643at2"/>
<protein>
    <recommendedName>
        <fullName evidence="1">peptide chain release factor N(5)-glutamine methyltransferase</fullName>
        <ecNumber evidence="1">2.1.1.297</ecNumber>
    </recommendedName>
</protein>
<dbReference type="InterPro" id="IPR004556">
    <property type="entry name" value="HemK-like"/>
</dbReference>
<dbReference type="NCBIfam" id="TIGR03534">
    <property type="entry name" value="RF_mod_PrmC"/>
    <property type="match status" value="1"/>
</dbReference>
<keyword evidence="3 7" id="KW-0808">Transferase</keyword>
<dbReference type="EC" id="2.1.1.297" evidence="1"/>
<evidence type="ECO:0000256" key="4">
    <source>
        <dbReference type="ARBA" id="ARBA00022691"/>
    </source>
</evidence>
<dbReference type="InterPro" id="IPR029063">
    <property type="entry name" value="SAM-dependent_MTases_sf"/>
</dbReference>
<dbReference type="AlphaFoldDB" id="A0A2K9PL97"/>
<dbReference type="PROSITE" id="PS00092">
    <property type="entry name" value="N6_MTASE"/>
    <property type="match status" value="1"/>
</dbReference>
<dbReference type="InterPro" id="IPR050320">
    <property type="entry name" value="N5-glutamine_MTase"/>
</dbReference>
<dbReference type="SUPFAM" id="SSF53335">
    <property type="entry name" value="S-adenosyl-L-methionine-dependent methyltransferases"/>
    <property type="match status" value="1"/>
</dbReference>
<dbReference type="PANTHER" id="PTHR18895:SF74">
    <property type="entry name" value="MTRF1L RELEASE FACTOR GLUTAMINE METHYLTRANSFERASE"/>
    <property type="match status" value="1"/>
</dbReference>
<dbReference type="PANTHER" id="PTHR18895">
    <property type="entry name" value="HEMK METHYLTRANSFERASE"/>
    <property type="match status" value="1"/>
</dbReference>
<sequence length="286" mass="32908">MILKEIQGVFHKELDLIYGKEETDSFFFLLIEAYYGLTRMQLALQPGYKAGKTDTILEALELLKEEQPIQYILGSTDFYGLSFKVNNHVLIPRPETEELVDWIVSRQKKEKQQQLNILDIGTGSGCIAISLAKSLPNAKVYALDVSKEALKVAKTNAELNDVEVAFVESDILDKELVDAGFKNLKFDVIVSNPPYIREREKKMMRPNVVNNEPHLALFVKDENPLKFYEAITYFALDNLKENGLLFFEINEYLGRNMIRLLKDNGFNNIQLKQDIFKKDRMIKAFV</sequence>
<evidence type="ECO:0000256" key="5">
    <source>
        <dbReference type="ARBA" id="ARBA00048391"/>
    </source>
</evidence>
<dbReference type="Pfam" id="PF05175">
    <property type="entry name" value="MTS"/>
    <property type="match status" value="1"/>
</dbReference>
<comment type="catalytic activity">
    <reaction evidence="5">
        <text>L-glutaminyl-[peptide chain release factor] + S-adenosyl-L-methionine = N(5)-methyl-L-glutaminyl-[peptide chain release factor] + S-adenosyl-L-homocysteine + H(+)</text>
        <dbReference type="Rhea" id="RHEA:42896"/>
        <dbReference type="Rhea" id="RHEA-COMP:10271"/>
        <dbReference type="Rhea" id="RHEA-COMP:10272"/>
        <dbReference type="ChEBI" id="CHEBI:15378"/>
        <dbReference type="ChEBI" id="CHEBI:30011"/>
        <dbReference type="ChEBI" id="CHEBI:57856"/>
        <dbReference type="ChEBI" id="CHEBI:59789"/>
        <dbReference type="ChEBI" id="CHEBI:61891"/>
        <dbReference type="EC" id="2.1.1.297"/>
    </reaction>
</comment>
<dbReference type="Gene3D" id="3.40.50.150">
    <property type="entry name" value="Vaccinia Virus protein VP39"/>
    <property type="match status" value="1"/>
</dbReference>
<dbReference type="Proteomes" id="UP000235826">
    <property type="component" value="Chromosome"/>
</dbReference>
<keyword evidence="4" id="KW-0949">S-adenosyl-L-methionine</keyword>
<dbReference type="InterPro" id="IPR019874">
    <property type="entry name" value="RF_methyltr_PrmC"/>
</dbReference>
<proteinExistence type="predicted"/>
<dbReference type="GO" id="GO:0003676">
    <property type="term" value="F:nucleic acid binding"/>
    <property type="evidence" value="ECO:0007669"/>
    <property type="project" value="InterPro"/>
</dbReference>
<keyword evidence="2 7" id="KW-0489">Methyltransferase</keyword>
<dbReference type="EMBL" id="CP025791">
    <property type="protein sequence ID" value="AUP77841.1"/>
    <property type="molecule type" value="Genomic_DNA"/>
</dbReference>
<evidence type="ECO:0000256" key="1">
    <source>
        <dbReference type="ARBA" id="ARBA00012771"/>
    </source>
</evidence>
<dbReference type="RefSeq" id="WP_102754500.1">
    <property type="nucleotide sequence ID" value="NZ_CP025791.1"/>
</dbReference>
<evidence type="ECO:0000259" key="6">
    <source>
        <dbReference type="Pfam" id="PF05175"/>
    </source>
</evidence>
<dbReference type="CDD" id="cd02440">
    <property type="entry name" value="AdoMet_MTases"/>
    <property type="match status" value="1"/>
</dbReference>
<evidence type="ECO:0000256" key="2">
    <source>
        <dbReference type="ARBA" id="ARBA00022603"/>
    </source>
</evidence>
<evidence type="ECO:0000256" key="3">
    <source>
        <dbReference type="ARBA" id="ARBA00022679"/>
    </source>
</evidence>
<dbReference type="NCBIfam" id="TIGR00536">
    <property type="entry name" value="hemK_fam"/>
    <property type="match status" value="1"/>
</dbReference>
<dbReference type="Gene3D" id="1.10.8.10">
    <property type="entry name" value="DNA helicase RuvA subunit, C-terminal domain"/>
    <property type="match status" value="1"/>
</dbReference>
<reference evidence="7 8" key="1">
    <citation type="submission" date="2018-01" db="EMBL/GenBank/DDBJ databases">
        <title>Complete genome sequence of Flavivirga eckloniae ECD14 isolated from seaweed Ecklonia cava.</title>
        <authorList>
            <person name="Lee J.H."/>
            <person name="Baik K.S."/>
            <person name="Seong C.N."/>
        </authorList>
    </citation>
    <scope>NUCLEOTIDE SEQUENCE [LARGE SCALE GENOMIC DNA]</scope>
    <source>
        <strain evidence="7 8">ECD14</strain>
    </source>
</reference>
<keyword evidence="8" id="KW-1185">Reference proteome</keyword>
<dbReference type="GO" id="GO:0032259">
    <property type="term" value="P:methylation"/>
    <property type="evidence" value="ECO:0007669"/>
    <property type="project" value="UniProtKB-KW"/>
</dbReference>
<dbReference type="GO" id="GO:0102559">
    <property type="term" value="F:peptide chain release factor N(5)-glutamine methyltransferase activity"/>
    <property type="evidence" value="ECO:0007669"/>
    <property type="project" value="UniProtKB-EC"/>
</dbReference>
<accession>A0A2K9PL97</accession>
<evidence type="ECO:0000313" key="7">
    <source>
        <dbReference type="EMBL" id="AUP77841.1"/>
    </source>
</evidence>
<feature type="domain" description="Methyltransferase small" evidence="6">
    <location>
        <begin position="111"/>
        <end position="201"/>
    </location>
</feature>